<dbReference type="InterPro" id="IPR001091">
    <property type="entry name" value="RM_Methyltransferase"/>
</dbReference>
<evidence type="ECO:0000313" key="6">
    <source>
        <dbReference type="EMBL" id="SEJ75492.1"/>
    </source>
</evidence>
<protein>
    <recommendedName>
        <fullName evidence="4">Methyltransferase</fullName>
        <ecNumber evidence="4">2.1.1.-</ecNumber>
    </recommendedName>
</protein>
<evidence type="ECO:0000256" key="4">
    <source>
        <dbReference type="RuleBase" id="RU362026"/>
    </source>
</evidence>
<feature type="domain" description="DNA methylase N-4/N-6" evidence="5">
    <location>
        <begin position="39"/>
        <end position="116"/>
    </location>
</feature>
<comment type="similarity">
    <text evidence="4">Belongs to the N(4)/N(6)-methyltransferase family.</text>
</comment>
<sequence>MGVTRTWRWTEHRMQAALEAGLISQSAPGRVPQFKRYLDEQKGLPLPDVWTDILPLNSQARERLGYPTQKPLKLLERIISLSSKPGDVVLDPFCGCGTTLHAAQELGRKWIGIDVAVQSMHVVQDRLKHHFPGIKYDVFGIPKSADGALWLAENHPFKFEEWAVTALGAMHSGKFRGDGGIDGSFYYLTASDDRSRGIVSVKGGRNLNPGMVRDLGGTVETQRRLTRDDKAIGVLICAHEPTKGMRDAAREFGKIDTFIGQIPAVQIITVAEMFAGATINVPAMLDTVTAAAIGRKKSKLDAYRKPRDLTQREMMLPIKGGKSVVDLIDSSIDVPVMPSFRERRVTG</sequence>
<proteinExistence type="inferred from homology"/>
<dbReference type="AlphaFoldDB" id="A0A975ZP27"/>
<evidence type="ECO:0000313" key="7">
    <source>
        <dbReference type="Proteomes" id="UP000182932"/>
    </source>
</evidence>
<accession>A0A975ZP27</accession>
<dbReference type="PRINTS" id="PR00508">
    <property type="entry name" value="S21N4MTFRASE"/>
</dbReference>
<dbReference type="GO" id="GO:0032259">
    <property type="term" value="P:methylation"/>
    <property type="evidence" value="ECO:0007669"/>
    <property type="project" value="UniProtKB-KW"/>
</dbReference>
<dbReference type="Pfam" id="PF01555">
    <property type="entry name" value="N6_N4_Mtase"/>
    <property type="match status" value="1"/>
</dbReference>
<comment type="catalytic activity">
    <reaction evidence="3">
        <text>a 2'-deoxyadenosine in DNA + S-adenosyl-L-methionine = an N(6)-methyl-2'-deoxyadenosine in DNA + S-adenosyl-L-homocysteine + H(+)</text>
        <dbReference type="Rhea" id="RHEA:15197"/>
        <dbReference type="Rhea" id="RHEA-COMP:12418"/>
        <dbReference type="Rhea" id="RHEA-COMP:12419"/>
        <dbReference type="ChEBI" id="CHEBI:15378"/>
        <dbReference type="ChEBI" id="CHEBI:57856"/>
        <dbReference type="ChEBI" id="CHEBI:59789"/>
        <dbReference type="ChEBI" id="CHEBI:90615"/>
        <dbReference type="ChEBI" id="CHEBI:90616"/>
        <dbReference type="EC" id="2.1.1.72"/>
    </reaction>
</comment>
<dbReference type="Gene3D" id="3.40.50.150">
    <property type="entry name" value="Vaccinia Virus protein VP39"/>
    <property type="match status" value="1"/>
</dbReference>
<comment type="caution">
    <text evidence="6">The sequence shown here is derived from an EMBL/GenBank/DDBJ whole genome shotgun (WGS) entry which is preliminary data.</text>
</comment>
<dbReference type="GO" id="GO:0005737">
    <property type="term" value="C:cytoplasm"/>
    <property type="evidence" value="ECO:0007669"/>
    <property type="project" value="TreeGrafter"/>
</dbReference>
<dbReference type="RefSeq" id="WP_083416058.1">
    <property type="nucleotide sequence ID" value="NZ_FNYY01000010.1"/>
</dbReference>
<dbReference type="PANTHER" id="PTHR13370">
    <property type="entry name" value="RNA METHYLASE-RELATED"/>
    <property type="match status" value="1"/>
</dbReference>
<dbReference type="Proteomes" id="UP000182932">
    <property type="component" value="Unassembled WGS sequence"/>
</dbReference>
<reference evidence="6 7" key="1">
    <citation type="submission" date="2016-10" db="EMBL/GenBank/DDBJ databases">
        <authorList>
            <person name="Varghese N."/>
            <person name="Submissions S."/>
        </authorList>
    </citation>
    <scope>NUCLEOTIDE SEQUENCE [LARGE SCALE GENOMIC DNA]</scope>
    <source>
        <strain evidence="6 7">FF3</strain>
    </source>
</reference>
<dbReference type="EMBL" id="FNYY01000010">
    <property type="protein sequence ID" value="SEJ75492.1"/>
    <property type="molecule type" value="Genomic_DNA"/>
</dbReference>
<dbReference type="PANTHER" id="PTHR13370:SF3">
    <property type="entry name" value="TRNA (GUANINE(10)-N2)-METHYLTRANSFERASE HOMOLOG"/>
    <property type="match status" value="1"/>
</dbReference>
<gene>
    <name evidence="6" type="ORF">SAMN04487940_1102</name>
</gene>
<dbReference type="GO" id="GO:0008170">
    <property type="term" value="F:N-methyltransferase activity"/>
    <property type="evidence" value="ECO:0007669"/>
    <property type="project" value="InterPro"/>
</dbReference>
<name>A0A975ZP27_9RHOB</name>
<keyword evidence="2" id="KW-0808">Transferase</keyword>
<dbReference type="SUPFAM" id="SSF53335">
    <property type="entry name" value="S-adenosyl-L-methionine-dependent methyltransferases"/>
    <property type="match status" value="1"/>
</dbReference>
<keyword evidence="7" id="KW-1185">Reference proteome</keyword>
<dbReference type="GeneID" id="80821531"/>
<evidence type="ECO:0000256" key="3">
    <source>
        <dbReference type="ARBA" id="ARBA00047942"/>
    </source>
</evidence>
<dbReference type="GO" id="GO:0003677">
    <property type="term" value="F:DNA binding"/>
    <property type="evidence" value="ECO:0007669"/>
    <property type="project" value="InterPro"/>
</dbReference>
<dbReference type="InterPro" id="IPR029063">
    <property type="entry name" value="SAM-dependent_MTases_sf"/>
</dbReference>
<dbReference type="InterPro" id="IPR002941">
    <property type="entry name" value="DNA_methylase_N4/N6"/>
</dbReference>
<dbReference type="EC" id="2.1.1.-" evidence="4"/>
<dbReference type="GO" id="GO:0009007">
    <property type="term" value="F:site-specific DNA-methyltransferase (adenine-specific) activity"/>
    <property type="evidence" value="ECO:0007669"/>
    <property type="project" value="UniProtKB-EC"/>
</dbReference>
<keyword evidence="1 6" id="KW-0489">Methyltransferase</keyword>
<organism evidence="6 7">
    <name type="scientific">Marinovum algicola</name>
    <dbReference type="NCBI Taxonomy" id="42444"/>
    <lineage>
        <taxon>Bacteria</taxon>
        <taxon>Pseudomonadati</taxon>
        <taxon>Pseudomonadota</taxon>
        <taxon>Alphaproteobacteria</taxon>
        <taxon>Rhodobacterales</taxon>
        <taxon>Roseobacteraceae</taxon>
        <taxon>Marinovum</taxon>
    </lineage>
</organism>
<evidence type="ECO:0000259" key="5">
    <source>
        <dbReference type="Pfam" id="PF01555"/>
    </source>
</evidence>
<evidence type="ECO:0000256" key="1">
    <source>
        <dbReference type="ARBA" id="ARBA00022603"/>
    </source>
</evidence>
<evidence type="ECO:0000256" key="2">
    <source>
        <dbReference type="ARBA" id="ARBA00022679"/>
    </source>
</evidence>